<gene>
    <name evidence="2" type="ORF">GGD88_002094</name>
</gene>
<dbReference type="Proteomes" id="UP000555728">
    <property type="component" value="Unassembled WGS sequence"/>
</dbReference>
<feature type="domain" description="Phage tail collar" evidence="1">
    <location>
        <begin position="8"/>
        <end position="63"/>
    </location>
</feature>
<dbReference type="Gene3D" id="3.90.1340.10">
    <property type="entry name" value="Phage tail collar domain"/>
    <property type="match status" value="1"/>
</dbReference>
<name>A0A7W6WKR4_9PROT</name>
<comment type="caution">
    <text evidence="2">The sequence shown here is derived from an EMBL/GenBank/DDBJ whole genome shotgun (WGS) entry which is preliminary data.</text>
</comment>
<dbReference type="SUPFAM" id="SSF88874">
    <property type="entry name" value="Receptor-binding domain of short tail fibre protein gp12"/>
    <property type="match status" value="1"/>
</dbReference>
<evidence type="ECO:0000313" key="2">
    <source>
        <dbReference type="EMBL" id="MBB4286365.1"/>
    </source>
</evidence>
<dbReference type="InterPro" id="IPR037053">
    <property type="entry name" value="Phage_tail_collar_dom_sf"/>
</dbReference>
<sequence>MAEPFISEIRVFAFNFAPKGWAKCDGQLMAISQNQALYSLIGTIYGGDGRTTFALPDLRGRAPTHHSETQPVGAKGGTETVTLTTAEMPAHSHGMRATNDSAETESPSGALVAQTEAASYGAATAMVPLNGTMVTNTGETWAHENMQPSLVLNACISLFGVFPPRN</sequence>
<keyword evidence="3" id="KW-1185">Reference proteome</keyword>
<accession>A0A7W6WKR4</accession>
<evidence type="ECO:0000259" key="1">
    <source>
        <dbReference type="Pfam" id="PF07484"/>
    </source>
</evidence>
<organism evidence="2 3">
    <name type="scientific">Roseospira goensis</name>
    <dbReference type="NCBI Taxonomy" id="391922"/>
    <lineage>
        <taxon>Bacteria</taxon>
        <taxon>Pseudomonadati</taxon>
        <taxon>Pseudomonadota</taxon>
        <taxon>Alphaproteobacteria</taxon>
        <taxon>Rhodospirillales</taxon>
        <taxon>Rhodospirillaceae</taxon>
        <taxon>Roseospira</taxon>
    </lineage>
</organism>
<dbReference type="AlphaFoldDB" id="A0A7W6WKR4"/>
<protein>
    <submittedName>
        <fullName evidence="2">Microcystin-dependent protein</fullName>
    </submittedName>
</protein>
<dbReference type="EMBL" id="JACIGI010000015">
    <property type="protein sequence ID" value="MBB4286365.1"/>
    <property type="molecule type" value="Genomic_DNA"/>
</dbReference>
<dbReference type="Pfam" id="PF07484">
    <property type="entry name" value="Collar"/>
    <property type="match status" value="1"/>
</dbReference>
<dbReference type="RefSeq" id="WP_184435169.1">
    <property type="nucleotide sequence ID" value="NZ_JACIGI010000015.1"/>
</dbReference>
<evidence type="ECO:0000313" key="3">
    <source>
        <dbReference type="Proteomes" id="UP000555728"/>
    </source>
</evidence>
<reference evidence="2 3" key="1">
    <citation type="submission" date="2020-08" db="EMBL/GenBank/DDBJ databases">
        <title>Genome sequencing of Purple Non-Sulfur Bacteria from various extreme environments.</title>
        <authorList>
            <person name="Mayer M."/>
        </authorList>
    </citation>
    <scope>NUCLEOTIDE SEQUENCE [LARGE SCALE GENOMIC DNA]</scope>
    <source>
        <strain evidence="2 3">JA135</strain>
    </source>
</reference>
<dbReference type="InterPro" id="IPR011083">
    <property type="entry name" value="Phage_tail_collar_dom"/>
</dbReference>
<proteinExistence type="predicted"/>